<evidence type="ECO:0000313" key="2">
    <source>
        <dbReference type="Proteomes" id="UP001559025"/>
    </source>
</evidence>
<protein>
    <submittedName>
        <fullName evidence="1">Uncharacterized protein</fullName>
    </submittedName>
</protein>
<organism evidence="1 2">
    <name type="scientific">Neoaquamicrobium sediminum</name>
    <dbReference type="NCBI Taxonomy" id="1849104"/>
    <lineage>
        <taxon>Bacteria</taxon>
        <taxon>Pseudomonadati</taxon>
        <taxon>Pseudomonadota</taxon>
        <taxon>Alphaproteobacteria</taxon>
        <taxon>Hyphomicrobiales</taxon>
        <taxon>Phyllobacteriaceae</taxon>
        <taxon>Neoaquamicrobium</taxon>
    </lineage>
</organism>
<dbReference type="RefSeq" id="WP_368803477.1">
    <property type="nucleotide sequence ID" value="NZ_JAZHFV010000004.1"/>
</dbReference>
<accession>A0ABV3WUW4</accession>
<reference evidence="1 2" key="1">
    <citation type="submission" date="2024-01" db="EMBL/GenBank/DDBJ databases">
        <title>New evidence supports the origin of RcGTA from prophage.</title>
        <authorList>
            <person name="Xu Y."/>
            <person name="Liu B."/>
            <person name="Chen F."/>
        </authorList>
    </citation>
    <scope>NUCLEOTIDE SEQUENCE [LARGE SCALE GENOMIC DNA]</scope>
    <source>
        <strain evidence="1 2">CBW1107-2</strain>
    </source>
</reference>
<dbReference type="EMBL" id="JAZHFV010000004">
    <property type="protein sequence ID" value="MEX4008477.1"/>
    <property type="molecule type" value="Genomic_DNA"/>
</dbReference>
<comment type="caution">
    <text evidence="1">The sequence shown here is derived from an EMBL/GenBank/DDBJ whole genome shotgun (WGS) entry which is preliminary data.</text>
</comment>
<proteinExistence type="predicted"/>
<gene>
    <name evidence="1" type="ORF">V1479_14275</name>
</gene>
<dbReference type="Proteomes" id="UP001559025">
    <property type="component" value="Unassembled WGS sequence"/>
</dbReference>
<evidence type="ECO:0000313" key="1">
    <source>
        <dbReference type="EMBL" id="MEX4008477.1"/>
    </source>
</evidence>
<keyword evidence="2" id="KW-1185">Reference proteome</keyword>
<name>A0ABV3WUW4_9HYPH</name>
<sequence length="282" mass="32658">MSARSRILELHRTGQLRFTSVPLPESDSRLLRSLMPGILEKMANPDTFEFSWENSGIELDDELDVYYPDVDDDEWKAAIKCPIPHPYIWVETGVRDPRLHDDRAYSWFIERTDERGYVATPLVFYKDTVSYFGVYFEMDPDGVDDFGIPGRVTVYNCLESYAQEYELDEFFRQADVLARFFRILCLPATQIETVEPNERRNRTRVRNGKVAIAVRRTVRIDTEALRETLGSRTGQTHASPVEHFRRAHQRHLRNGRVVNVRDCIVNRGQSANGPIPQAFVVS</sequence>